<protein>
    <submittedName>
        <fullName evidence="4">TetR/AcrR family transcriptional regulator</fullName>
    </submittedName>
</protein>
<name>A0ABV4BPE0_9CLOT</name>
<dbReference type="SUPFAM" id="SSF46689">
    <property type="entry name" value="Homeodomain-like"/>
    <property type="match status" value="1"/>
</dbReference>
<dbReference type="EMBL" id="JBGEWD010000006">
    <property type="protein sequence ID" value="MEY8000097.1"/>
    <property type="molecule type" value="Genomic_DNA"/>
</dbReference>
<dbReference type="PRINTS" id="PR00455">
    <property type="entry name" value="HTHTETR"/>
</dbReference>
<gene>
    <name evidence="4" type="ORF">AB8U03_07775</name>
</gene>
<sequence length="214" mass="25368">MPKKTFFNLEEKKQETIMRSAVNEFLNHGFEKGNISNIAKNARVSKGSMYQYFENKKELFLFSVKWTVDFTSKKYGDYFISDNKDVNIFDLFYRSSKSIWIEMKEERELIIFIQDVFLGKYKNLTDESMSYMMDTLNEYTLKLIRNGKENGFIRKDLDDDMLSIFIRGVSIEFKEHMMNKARKNGSDIVDEGFEINEREIKSMIELLKNGMGEK</sequence>
<evidence type="ECO:0000256" key="1">
    <source>
        <dbReference type="ARBA" id="ARBA00023125"/>
    </source>
</evidence>
<proteinExistence type="predicted"/>
<dbReference type="InterPro" id="IPR009057">
    <property type="entry name" value="Homeodomain-like_sf"/>
</dbReference>
<dbReference type="InterPro" id="IPR001647">
    <property type="entry name" value="HTH_TetR"/>
</dbReference>
<evidence type="ECO:0000256" key="2">
    <source>
        <dbReference type="PROSITE-ProRule" id="PRU00335"/>
    </source>
</evidence>
<dbReference type="Proteomes" id="UP001564657">
    <property type="component" value="Unassembled WGS sequence"/>
</dbReference>
<dbReference type="PANTHER" id="PTHR30328">
    <property type="entry name" value="TRANSCRIPTIONAL REPRESSOR"/>
    <property type="match status" value="1"/>
</dbReference>
<organism evidence="4 5">
    <name type="scientific">Clostridium moutaii</name>
    <dbReference type="NCBI Taxonomy" id="3240932"/>
    <lineage>
        <taxon>Bacteria</taxon>
        <taxon>Bacillati</taxon>
        <taxon>Bacillota</taxon>
        <taxon>Clostridia</taxon>
        <taxon>Eubacteriales</taxon>
        <taxon>Clostridiaceae</taxon>
        <taxon>Clostridium</taxon>
    </lineage>
</organism>
<evidence type="ECO:0000313" key="4">
    <source>
        <dbReference type="EMBL" id="MEY8000097.1"/>
    </source>
</evidence>
<keyword evidence="5" id="KW-1185">Reference proteome</keyword>
<dbReference type="PROSITE" id="PS50977">
    <property type="entry name" value="HTH_TETR_2"/>
    <property type="match status" value="1"/>
</dbReference>
<dbReference type="Pfam" id="PF00440">
    <property type="entry name" value="TetR_N"/>
    <property type="match status" value="1"/>
</dbReference>
<keyword evidence="1 2" id="KW-0238">DNA-binding</keyword>
<dbReference type="Gene3D" id="1.10.357.10">
    <property type="entry name" value="Tetracycline Repressor, domain 2"/>
    <property type="match status" value="1"/>
</dbReference>
<dbReference type="InterPro" id="IPR050109">
    <property type="entry name" value="HTH-type_TetR-like_transc_reg"/>
</dbReference>
<accession>A0ABV4BPE0</accession>
<dbReference type="PANTHER" id="PTHR30328:SF54">
    <property type="entry name" value="HTH-TYPE TRANSCRIPTIONAL REPRESSOR SCO4008"/>
    <property type="match status" value="1"/>
</dbReference>
<reference evidence="4 5" key="1">
    <citation type="submission" date="2024-08" db="EMBL/GenBank/DDBJ databases">
        <title>Clostridium lapicellarii sp. nov., and Clostridium renhuaiense sp. nov., two species isolated from the mud in a fermentation cellar used for producing sauce-flavour Chinese liquors.</title>
        <authorList>
            <person name="Yang F."/>
            <person name="Wang H."/>
            <person name="Chen L.Q."/>
            <person name="Zhou N."/>
            <person name="Lu J.J."/>
            <person name="Pu X.X."/>
            <person name="Wan B."/>
            <person name="Wang L."/>
            <person name="Liu S.J."/>
        </authorList>
    </citation>
    <scope>NUCLEOTIDE SEQUENCE [LARGE SCALE GENOMIC DNA]</scope>
    <source>
        <strain evidence="4 5">MT-5</strain>
    </source>
</reference>
<dbReference type="RefSeq" id="WP_369703987.1">
    <property type="nucleotide sequence ID" value="NZ_JBGEWD010000006.1"/>
</dbReference>
<comment type="caution">
    <text evidence="4">The sequence shown here is derived from an EMBL/GenBank/DDBJ whole genome shotgun (WGS) entry which is preliminary data.</text>
</comment>
<feature type="DNA-binding region" description="H-T-H motif" evidence="2">
    <location>
        <begin position="34"/>
        <end position="53"/>
    </location>
</feature>
<evidence type="ECO:0000313" key="5">
    <source>
        <dbReference type="Proteomes" id="UP001564657"/>
    </source>
</evidence>
<evidence type="ECO:0000259" key="3">
    <source>
        <dbReference type="PROSITE" id="PS50977"/>
    </source>
</evidence>
<feature type="domain" description="HTH tetR-type" evidence="3">
    <location>
        <begin position="11"/>
        <end position="71"/>
    </location>
</feature>